<dbReference type="SUPFAM" id="SSF54928">
    <property type="entry name" value="RNA-binding domain, RBD"/>
    <property type="match status" value="1"/>
</dbReference>
<protein>
    <submittedName>
        <fullName evidence="8">Uncharacterized protein</fullName>
    </submittedName>
</protein>
<dbReference type="GO" id="GO:0003729">
    <property type="term" value="F:mRNA binding"/>
    <property type="evidence" value="ECO:0007669"/>
    <property type="project" value="TreeGrafter"/>
</dbReference>
<keyword evidence="3" id="KW-0539">Nucleus</keyword>
<evidence type="ECO:0000256" key="5">
    <source>
        <dbReference type="SAM" id="MobiDB-lite"/>
    </source>
</evidence>
<dbReference type="GO" id="GO:1990904">
    <property type="term" value="C:ribonucleoprotein complex"/>
    <property type="evidence" value="ECO:0007669"/>
    <property type="project" value="InterPro"/>
</dbReference>
<comment type="caution">
    <text evidence="8">The sequence shown here is derived from an EMBL/GenBank/DDBJ whole genome shotgun (WGS) entry which is preliminary data.</text>
</comment>
<evidence type="ECO:0000313" key="8">
    <source>
        <dbReference type="EMBL" id="KAG9244200.1"/>
    </source>
</evidence>
<evidence type="ECO:0000259" key="7">
    <source>
        <dbReference type="PROSITE" id="PS50961"/>
    </source>
</evidence>
<dbReference type="SUPFAM" id="SSF46785">
    <property type="entry name" value="Winged helix' DNA-binding domain"/>
    <property type="match status" value="1"/>
</dbReference>
<dbReference type="AlphaFoldDB" id="A0A9P8CEZ1"/>
<dbReference type="GO" id="GO:0005634">
    <property type="term" value="C:nucleus"/>
    <property type="evidence" value="ECO:0007669"/>
    <property type="project" value="UniProtKB-SubCell"/>
</dbReference>
<organism evidence="8 9">
    <name type="scientific">Calycina marina</name>
    <dbReference type="NCBI Taxonomy" id="1763456"/>
    <lineage>
        <taxon>Eukaryota</taxon>
        <taxon>Fungi</taxon>
        <taxon>Dikarya</taxon>
        <taxon>Ascomycota</taxon>
        <taxon>Pezizomycotina</taxon>
        <taxon>Leotiomycetes</taxon>
        <taxon>Helotiales</taxon>
        <taxon>Pezizellaceae</taxon>
        <taxon>Calycina</taxon>
    </lineage>
</organism>
<dbReference type="OrthoDB" id="439993at2759"/>
<feature type="compositionally biased region" description="Basic and acidic residues" evidence="5">
    <location>
        <begin position="19"/>
        <end position="74"/>
    </location>
</feature>
<dbReference type="PRINTS" id="PR00302">
    <property type="entry name" value="LUPUSLA"/>
</dbReference>
<feature type="domain" description="HTH La-type RNA-binding" evidence="7">
    <location>
        <begin position="113"/>
        <end position="203"/>
    </location>
</feature>
<dbReference type="Proteomes" id="UP000887226">
    <property type="component" value="Unassembled WGS sequence"/>
</dbReference>
<dbReference type="InterPro" id="IPR000504">
    <property type="entry name" value="RRM_dom"/>
</dbReference>
<feature type="domain" description="RRM" evidence="6">
    <location>
        <begin position="215"/>
        <end position="295"/>
    </location>
</feature>
<evidence type="ECO:0000256" key="4">
    <source>
        <dbReference type="PROSITE-ProRule" id="PRU00332"/>
    </source>
</evidence>
<dbReference type="InterPro" id="IPR012677">
    <property type="entry name" value="Nucleotide-bd_a/b_plait_sf"/>
</dbReference>
<comment type="subcellular location">
    <subcellularLocation>
        <location evidence="1">Nucleus</location>
    </subcellularLocation>
</comment>
<dbReference type="PROSITE" id="PS50102">
    <property type="entry name" value="RRM"/>
    <property type="match status" value="1"/>
</dbReference>
<feature type="compositionally biased region" description="Basic residues" evidence="5">
    <location>
        <begin position="320"/>
        <end position="331"/>
    </location>
</feature>
<dbReference type="InterPro" id="IPR002344">
    <property type="entry name" value="Lupus_La"/>
</dbReference>
<dbReference type="CDD" id="cd12291">
    <property type="entry name" value="RRM1_La"/>
    <property type="match status" value="1"/>
</dbReference>
<dbReference type="Pfam" id="PF00076">
    <property type="entry name" value="RRM_1"/>
    <property type="match status" value="1"/>
</dbReference>
<dbReference type="InterPro" id="IPR036390">
    <property type="entry name" value="WH_DNA-bd_sf"/>
</dbReference>
<feature type="region of interest" description="Disordered" evidence="5">
    <location>
        <begin position="1"/>
        <end position="83"/>
    </location>
</feature>
<proteinExistence type="predicted"/>
<dbReference type="EMBL" id="MU253922">
    <property type="protein sequence ID" value="KAG9244200.1"/>
    <property type="molecule type" value="Genomic_DNA"/>
</dbReference>
<feature type="region of interest" description="Disordered" evidence="5">
    <location>
        <begin position="311"/>
        <end position="478"/>
    </location>
</feature>
<dbReference type="InterPro" id="IPR006630">
    <property type="entry name" value="La_HTH"/>
</dbReference>
<evidence type="ECO:0000256" key="3">
    <source>
        <dbReference type="ARBA" id="ARBA00023242"/>
    </source>
</evidence>
<dbReference type="InterPro" id="IPR036388">
    <property type="entry name" value="WH-like_DNA-bd_sf"/>
</dbReference>
<feature type="compositionally biased region" description="Basic and acidic residues" evidence="5">
    <location>
        <begin position="333"/>
        <end position="430"/>
    </location>
</feature>
<dbReference type="InterPro" id="IPR035979">
    <property type="entry name" value="RBD_domain_sf"/>
</dbReference>
<dbReference type="PROSITE" id="PS50961">
    <property type="entry name" value="HTH_LA"/>
    <property type="match status" value="1"/>
</dbReference>
<dbReference type="SMART" id="SM00360">
    <property type="entry name" value="RRM"/>
    <property type="match status" value="1"/>
</dbReference>
<dbReference type="PANTHER" id="PTHR22792">
    <property type="entry name" value="LUPUS LA PROTEIN-RELATED"/>
    <property type="match status" value="1"/>
</dbReference>
<feature type="compositionally biased region" description="Basic and acidic residues" evidence="5">
    <location>
        <begin position="469"/>
        <end position="478"/>
    </location>
</feature>
<keyword evidence="2 4" id="KW-0694">RNA-binding</keyword>
<evidence type="ECO:0000256" key="1">
    <source>
        <dbReference type="ARBA" id="ARBA00004123"/>
    </source>
</evidence>
<dbReference type="PANTHER" id="PTHR22792:SF140">
    <property type="entry name" value="ACHILLES, ISOFORM A"/>
    <property type="match status" value="1"/>
</dbReference>
<dbReference type="GO" id="GO:0006396">
    <property type="term" value="P:RNA processing"/>
    <property type="evidence" value="ECO:0007669"/>
    <property type="project" value="InterPro"/>
</dbReference>
<feature type="compositionally biased region" description="Basic and acidic residues" evidence="5">
    <location>
        <begin position="453"/>
        <end position="462"/>
    </location>
</feature>
<name>A0A9P8CEZ1_9HELO</name>
<evidence type="ECO:0000313" key="9">
    <source>
        <dbReference type="Proteomes" id="UP000887226"/>
    </source>
</evidence>
<keyword evidence="9" id="KW-1185">Reference proteome</keyword>
<gene>
    <name evidence="8" type="ORF">BJ878DRAFT_507296</name>
</gene>
<evidence type="ECO:0000259" key="6">
    <source>
        <dbReference type="PROSITE" id="PS50102"/>
    </source>
</evidence>
<dbReference type="InterPro" id="IPR045180">
    <property type="entry name" value="La_dom_prot"/>
</dbReference>
<reference evidence="8" key="1">
    <citation type="journal article" date="2021" name="IMA Fungus">
        <title>Genomic characterization of three marine fungi, including Emericellopsis atlantica sp. nov. with signatures of a generalist lifestyle and marine biomass degradation.</title>
        <authorList>
            <person name="Hagestad O.C."/>
            <person name="Hou L."/>
            <person name="Andersen J.H."/>
            <person name="Hansen E.H."/>
            <person name="Altermark B."/>
            <person name="Li C."/>
            <person name="Kuhnert E."/>
            <person name="Cox R.J."/>
            <person name="Crous P.W."/>
            <person name="Spatafora J.W."/>
            <person name="Lail K."/>
            <person name="Amirebrahimi M."/>
            <person name="Lipzen A."/>
            <person name="Pangilinan J."/>
            <person name="Andreopoulos W."/>
            <person name="Hayes R.D."/>
            <person name="Ng V."/>
            <person name="Grigoriev I.V."/>
            <person name="Jackson S.A."/>
            <person name="Sutton T.D.S."/>
            <person name="Dobson A.D.W."/>
            <person name="Rama T."/>
        </authorList>
    </citation>
    <scope>NUCLEOTIDE SEQUENCE</scope>
    <source>
        <strain evidence="8">TRa3180A</strain>
    </source>
</reference>
<dbReference type="Gene3D" id="1.10.10.10">
    <property type="entry name" value="Winged helix-like DNA-binding domain superfamily/Winged helix DNA-binding domain"/>
    <property type="match status" value="1"/>
</dbReference>
<sequence length="478" mass="53757">MAEAKLEETKIGAVANTNSEEKMSDNTENPAEVKAEDTAGKVKTEETPEVKGEDASGDVKMEDVVKVESPESKNPKTYGAEDGENMEGVLKAGVHVKVDYENHRNNNKFDPTKLPISDNPVEIRNQVEYYFNDSNLRQDTFLLQKTGGAKNNPVPLDVILGFKRMACFQPRSAVISALKESKFLDLEGEDGSEKITRKKPYNPVTAEDHARIIAKSIYVKGFGDEYDVTQVDIENFFRVYQGWQSVKLRRTDEKLFKGSVFVEFADPEDQQAFLALEPKPLWKGKHVLKIQTKEEYTKQKALDIAEGRVKPKASFVAHQRGGRGGRGRGGRGRGGENHRGDRQGRGDKYGRDRRDRDGRNGDRDPDDWKKRRDDDRANGFKDNRGRGGRGRGRDRDERGPRNDRNNDRNKERDNGVKTEDTAAEVKKEAASPENNTPASHKIDTKDVPAATESNEKKRAREEETTEAPPAKKVDIKDA</sequence>
<accession>A0A9P8CEZ1</accession>
<dbReference type="Gene3D" id="3.30.70.330">
    <property type="match status" value="1"/>
</dbReference>
<evidence type="ECO:0000256" key="2">
    <source>
        <dbReference type="ARBA" id="ARBA00022884"/>
    </source>
</evidence>
<feature type="compositionally biased region" description="Basic and acidic residues" evidence="5">
    <location>
        <begin position="1"/>
        <end position="10"/>
    </location>
</feature>
<dbReference type="SMART" id="SM00715">
    <property type="entry name" value="LA"/>
    <property type="match status" value="1"/>
</dbReference>
<dbReference type="Pfam" id="PF05383">
    <property type="entry name" value="La"/>
    <property type="match status" value="1"/>
</dbReference>